<accession>A0ABU2BL67</accession>
<proteinExistence type="predicted"/>
<dbReference type="Proteomes" id="UP001183817">
    <property type="component" value="Unassembled WGS sequence"/>
</dbReference>
<gene>
    <name evidence="1" type="ORF">J2S64_003078</name>
</gene>
<dbReference type="PANTHER" id="PTHR36439">
    <property type="entry name" value="BLL4334 PROTEIN"/>
    <property type="match status" value="1"/>
</dbReference>
<dbReference type="PIRSF" id="PIRSF008502">
    <property type="entry name" value="UCP008502"/>
    <property type="match status" value="1"/>
</dbReference>
<dbReference type="SUPFAM" id="SSF160379">
    <property type="entry name" value="SP0830-like"/>
    <property type="match status" value="1"/>
</dbReference>
<dbReference type="PANTHER" id="PTHR36439:SF1">
    <property type="entry name" value="DUF1697 DOMAIN-CONTAINING PROTEIN"/>
    <property type="match status" value="1"/>
</dbReference>
<dbReference type="Gene3D" id="3.30.70.1280">
    <property type="entry name" value="SP0830-like domains"/>
    <property type="match status" value="1"/>
</dbReference>
<dbReference type="EMBL" id="JAVDYI010000001">
    <property type="protein sequence ID" value="MDR7359387.1"/>
    <property type="molecule type" value="Genomic_DNA"/>
</dbReference>
<dbReference type="RefSeq" id="WP_310291912.1">
    <property type="nucleotide sequence ID" value="NZ_BAAAWO010000001.1"/>
</dbReference>
<organism evidence="1 2">
    <name type="scientific">Paeniglutamicibacter sulfureus</name>
    <dbReference type="NCBI Taxonomy" id="43666"/>
    <lineage>
        <taxon>Bacteria</taxon>
        <taxon>Bacillati</taxon>
        <taxon>Actinomycetota</taxon>
        <taxon>Actinomycetes</taxon>
        <taxon>Micrococcales</taxon>
        <taxon>Micrococcaceae</taxon>
        <taxon>Paeniglutamicibacter</taxon>
    </lineage>
</organism>
<dbReference type="InterPro" id="IPR012545">
    <property type="entry name" value="DUF1697"/>
</dbReference>
<protein>
    <submittedName>
        <fullName evidence="1">Uncharacterized protein (DUF1697 family)</fullName>
    </submittedName>
</protein>
<dbReference type="Pfam" id="PF08002">
    <property type="entry name" value="DUF1697"/>
    <property type="match status" value="1"/>
</dbReference>
<name>A0ABU2BL67_9MICC</name>
<evidence type="ECO:0000313" key="1">
    <source>
        <dbReference type="EMBL" id="MDR7359387.1"/>
    </source>
</evidence>
<sequence>MDFYAIFLRGVNVGGVKVLMKDLVALLQDAGYTQVRTLLASGNVVLASEETDPARIKAAVEQALRERYGRDIPVIVQDVEQLERIVTGFPFESPDDGIQRHEYLVLTGSQKDAAAILAGAPETSSAERVARLGHAICWEVPRGESLKTPLAKHFAKVASGTVVTTRNMNTIRKIHLAMKSPKP</sequence>
<evidence type="ECO:0000313" key="2">
    <source>
        <dbReference type="Proteomes" id="UP001183817"/>
    </source>
</evidence>
<reference evidence="1 2" key="1">
    <citation type="submission" date="2023-07" db="EMBL/GenBank/DDBJ databases">
        <title>Sequencing the genomes of 1000 actinobacteria strains.</title>
        <authorList>
            <person name="Klenk H.-P."/>
        </authorList>
    </citation>
    <scope>NUCLEOTIDE SEQUENCE [LARGE SCALE GENOMIC DNA]</scope>
    <source>
        <strain evidence="1 2">DSM 20167</strain>
    </source>
</reference>
<keyword evidence="2" id="KW-1185">Reference proteome</keyword>
<comment type="caution">
    <text evidence="1">The sequence shown here is derived from an EMBL/GenBank/DDBJ whole genome shotgun (WGS) entry which is preliminary data.</text>
</comment>
<dbReference type="Gene3D" id="3.30.70.1260">
    <property type="entry name" value="bacterial protein sp0830 like"/>
    <property type="match status" value="1"/>
</dbReference>